<dbReference type="EMBL" id="CAJVOS010000016">
    <property type="protein sequence ID" value="CAG8035562.1"/>
    <property type="molecule type" value="Genomic_DNA"/>
</dbReference>
<protein>
    <recommendedName>
        <fullName evidence="12">37S ribosomal protein Rsm22</fullName>
    </recommendedName>
</protein>
<dbReference type="GO" id="GO:0003735">
    <property type="term" value="F:structural constituent of ribosome"/>
    <property type="evidence" value="ECO:0007669"/>
    <property type="project" value="TreeGrafter"/>
</dbReference>
<keyword evidence="5" id="KW-0411">Iron-sulfur</keyword>
<evidence type="ECO:0000313" key="11">
    <source>
        <dbReference type="Proteomes" id="UP001153618"/>
    </source>
</evidence>
<evidence type="ECO:0008006" key="12">
    <source>
        <dbReference type="Google" id="ProtNLM"/>
    </source>
</evidence>
<feature type="compositionally biased region" description="Basic residues" evidence="9">
    <location>
        <begin position="734"/>
        <end position="752"/>
    </location>
</feature>
<evidence type="ECO:0000256" key="6">
    <source>
        <dbReference type="ARBA" id="ARBA00023128"/>
    </source>
</evidence>
<dbReference type="GO" id="GO:0008168">
    <property type="term" value="F:methyltransferase activity"/>
    <property type="evidence" value="ECO:0007669"/>
    <property type="project" value="InterPro"/>
</dbReference>
<dbReference type="Pfam" id="PF09243">
    <property type="entry name" value="Rsm22"/>
    <property type="match status" value="1"/>
</dbReference>
<gene>
    <name evidence="10" type="ORF">POLS_LOCUS2831</name>
</gene>
<dbReference type="GO" id="GO:0006412">
    <property type="term" value="P:translation"/>
    <property type="evidence" value="ECO:0007669"/>
    <property type="project" value="InterPro"/>
</dbReference>
<comment type="caution">
    <text evidence="10">The sequence shown here is derived from an EMBL/GenBank/DDBJ whole genome shotgun (WGS) entry which is preliminary data.</text>
</comment>
<accession>A0A9W4MQK6</accession>
<keyword evidence="8" id="KW-0175">Coiled coil</keyword>
<sequence>MLDELELIDEVELMDEETAPAETLEPSEPIEKDELTILMERVSDHGEEINELLDELEEMEYEHDIEEVAEILAQRRDHTSESFVHLVRQRFGDGLPDALLSEEELQIYIRLYGAPIGRADIDVMAEEEQDEPSLLRDDGEGGWEEVDMEEEAAKTDDGYAYDMDNPPKDPETLAEQRTREVAEQLGGQEALEQFEDEAVPGPTMRADPNTLAGRFGTDPSTIFLPEKAIMNPIAKILSGYANKHLYEVSNRVFGGQGLPHSTATPRGGSELPQKPLPLDASQRYMGQMEANTYLAVLYPGIYSAVLSVLVETRKRLGDDWLRGLLSQKGGPNVLDASGGGAGILAWKDLARTEWDKMYPSARGMATPPGKSTVIVGSDTLRARASQLLDNTTFLPRLPDYTHVRQKPTMEDSSEVPKRKQYDIIIAPYSIQGYTENYERKQHVENLWSLLNPNGGILILLEKGRQRGFEAISGAREMLLQRHIASPGSTEYDNFLEDPDQREVIQKEPGMIIAPCTNHSTCPMHNFSGTSHGRREYCSFEQRYVRPSFLQNILRAKHRNHEDVRFSYLSVQRGVDLRQDRGFQQNSTSTDVAFEGFPTPEDLKQNNEPTVETLALPRTVFPPLKRDGHVLIDVCTPAGKIERWTVSRAQGAQQYRDARKAKLGDLWALGARFRRVRNLELGGKHFEGKKERLERRAAERQLDAEEEGEIEEEDDFDDPDEDYRARSMPQDVQKKKGQRVPTWKKAHHNKKLRQAYNKRDRD</sequence>
<dbReference type="GO" id="GO:0051536">
    <property type="term" value="F:iron-sulfur cluster binding"/>
    <property type="evidence" value="ECO:0007669"/>
    <property type="project" value="UniProtKB-KW"/>
</dbReference>
<proteinExistence type="predicted"/>
<dbReference type="GO" id="GO:0046872">
    <property type="term" value="F:metal ion binding"/>
    <property type="evidence" value="ECO:0007669"/>
    <property type="project" value="UniProtKB-KW"/>
</dbReference>
<keyword evidence="3" id="KW-0809">Transit peptide</keyword>
<keyword evidence="4" id="KW-0408">Iron</keyword>
<comment type="subcellular location">
    <subcellularLocation>
        <location evidence="1">Mitochondrion</location>
    </subcellularLocation>
</comment>
<keyword evidence="11" id="KW-1185">Reference proteome</keyword>
<dbReference type="InterPro" id="IPR015324">
    <property type="entry name" value="Ribosomal_Rsm22-like"/>
</dbReference>
<dbReference type="OrthoDB" id="421327at2759"/>
<feature type="coiled-coil region" evidence="8">
    <location>
        <begin position="39"/>
        <end position="69"/>
    </location>
</feature>
<reference evidence="10" key="1">
    <citation type="submission" date="2021-07" db="EMBL/GenBank/DDBJ databases">
        <authorList>
            <person name="Branca A.L. A."/>
        </authorList>
    </citation>
    <scope>NUCLEOTIDE SEQUENCE</scope>
</reference>
<evidence type="ECO:0000256" key="8">
    <source>
        <dbReference type="SAM" id="Coils"/>
    </source>
</evidence>
<evidence type="ECO:0000256" key="5">
    <source>
        <dbReference type="ARBA" id="ARBA00023014"/>
    </source>
</evidence>
<feature type="region of interest" description="Disordered" evidence="9">
    <location>
        <begin position="257"/>
        <end position="276"/>
    </location>
</feature>
<comment type="function">
    <text evidence="7">Mitochondrial ribosome (mitoribosome) assembly factor. Binds at the interface of the head and body domains of the mitochondrial small ribosomal subunit (mt-SSU), occluding the mRNA channel and preventing compaction of the head domain towards the body. Probable inactive methyltransferase: retains the characteristic folding and ability to bind S-adenosyl-L-methionine, but it probably lost its methyltransferase activity.</text>
</comment>
<evidence type="ECO:0000256" key="2">
    <source>
        <dbReference type="ARBA" id="ARBA00022723"/>
    </source>
</evidence>
<evidence type="ECO:0000256" key="3">
    <source>
        <dbReference type="ARBA" id="ARBA00022946"/>
    </source>
</evidence>
<feature type="region of interest" description="Disordered" evidence="9">
    <location>
        <begin position="690"/>
        <end position="761"/>
    </location>
</feature>
<dbReference type="GO" id="GO:0005763">
    <property type="term" value="C:mitochondrial small ribosomal subunit"/>
    <property type="evidence" value="ECO:0007669"/>
    <property type="project" value="TreeGrafter"/>
</dbReference>
<dbReference type="PANTHER" id="PTHR13184">
    <property type="entry name" value="37S RIBOSOMAL PROTEIN S22"/>
    <property type="match status" value="1"/>
</dbReference>
<evidence type="ECO:0000256" key="4">
    <source>
        <dbReference type="ARBA" id="ARBA00023004"/>
    </source>
</evidence>
<feature type="compositionally biased region" description="Basic and acidic residues" evidence="9">
    <location>
        <begin position="690"/>
        <end position="702"/>
    </location>
</feature>
<dbReference type="InterPro" id="IPR052571">
    <property type="entry name" value="Mt_RNA_Methyltransferase"/>
</dbReference>
<dbReference type="Proteomes" id="UP001153618">
    <property type="component" value="Unassembled WGS sequence"/>
</dbReference>
<evidence type="ECO:0000256" key="9">
    <source>
        <dbReference type="SAM" id="MobiDB-lite"/>
    </source>
</evidence>
<name>A0A9W4MQK6_PENOL</name>
<organism evidence="10 11">
    <name type="scientific">Penicillium olsonii</name>
    <dbReference type="NCBI Taxonomy" id="99116"/>
    <lineage>
        <taxon>Eukaryota</taxon>
        <taxon>Fungi</taxon>
        <taxon>Dikarya</taxon>
        <taxon>Ascomycota</taxon>
        <taxon>Pezizomycotina</taxon>
        <taxon>Eurotiomycetes</taxon>
        <taxon>Eurotiomycetidae</taxon>
        <taxon>Eurotiales</taxon>
        <taxon>Aspergillaceae</taxon>
        <taxon>Penicillium</taxon>
    </lineage>
</organism>
<dbReference type="PANTHER" id="PTHR13184:SF5">
    <property type="entry name" value="METHYLTRANSFERASE-LIKE PROTEIN 17, MITOCHONDRIAL"/>
    <property type="match status" value="1"/>
</dbReference>
<evidence type="ECO:0000256" key="7">
    <source>
        <dbReference type="ARBA" id="ARBA00045681"/>
    </source>
</evidence>
<keyword evidence="2" id="KW-0479">Metal-binding</keyword>
<evidence type="ECO:0000313" key="10">
    <source>
        <dbReference type="EMBL" id="CAG8035562.1"/>
    </source>
</evidence>
<dbReference type="AlphaFoldDB" id="A0A9W4MQK6"/>
<feature type="compositionally biased region" description="Acidic residues" evidence="9">
    <location>
        <begin position="703"/>
        <end position="720"/>
    </location>
</feature>
<keyword evidence="6" id="KW-0496">Mitochondrion</keyword>
<evidence type="ECO:0000256" key="1">
    <source>
        <dbReference type="ARBA" id="ARBA00004173"/>
    </source>
</evidence>